<dbReference type="EMBL" id="GBYX01476913">
    <property type="protein sequence ID" value="JAO04764.1"/>
    <property type="molecule type" value="Transcribed_RNA"/>
</dbReference>
<accession>A0A0S7EJQ5</accession>
<sequence>MVLEPPRHGQLTRLHGERALGRFKLEELSREQIQYVHDGSAATEDGAVLQVNDGHSYRNVLLQVRIVQKPQDSPHLVSLPMTWVKEGGSVRLDKKYLQTDVKGVGSDDIVYTILASEGQPKYGEVVLVSMPADSPPEGWHPSLIDDQRFTPTASFTQQDVNDGTVWYRHFGSSYDSDSFRFQVRA</sequence>
<dbReference type="GO" id="GO:0009653">
    <property type="term" value="P:anatomical structure morphogenesis"/>
    <property type="evidence" value="ECO:0007669"/>
    <property type="project" value="TreeGrafter"/>
</dbReference>
<gene>
    <name evidence="5" type="primary">FRAS1</name>
</gene>
<proteinExistence type="predicted"/>
<keyword evidence="3" id="KW-0325">Glycoprotein</keyword>
<protein>
    <submittedName>
        <fullName evidence="5">FRAS1</fullName>
    </submittedName>
</protein>
<keyword evidence="1" id="KW-0732">Signal</keyword>
<organism evidence="5">
    <name type="scientific">Poeciliopsis prolifica</name>
    <name type="common">blackstripe livebearer</name>
    <dbReference type="NCBI Taxonomy" id="188132"/>
    <lineage>
        <taxon>Eukaryota</taxon>
        <taxon>Metazoa</taxon>
        <taxon>Chordata</taxon>
        <taxon>Craniata</taxon>
        <taxon>Vertebrata</taxon>
        <taxon>Euteleostomi</taxon>
        <taxon>Actinopterygii</taxon>
        <taxon>Neopterygii</taxon>
        <taxon>Teleostei</taxon>
        <taxon>Neoteleostei</taxon>
        <taxon>Acanthomorphata</taxon>
        <taxon>Ovalentaria</taxon>
        <taxon>Atherinomorphae</taxon>
        <taxon>Cyprinodontiformes</taxon>
        <taxon>Poeciliidae</taxon>
        <taxon>Poeciliinae</taxon>
        <taxon>Poeciliopsis</taxon>
    </lineage>
</organism>
<dbReference type="PANTHER" id="PTHR45739">
    <property type="entry name" value="MATRIX PROTEIN, PUTATIVE-RELATED"/>
    <property type="match status" value="1"/>
</dbReference>
<dbReference type="InterPro" id="IPR051561">
    <property type="entry name" value="FRAS1_ECM"/>
</dbReference>
<evidence type="ECO:0000313" key="5">
    <source>
        <dbReference type="EMBL" id="JAO04764.1"/>
    </source>
</evidence>
<dbReference type="InterPro" id="IPR039005">
    <property type="entry name" value="CSPG_rpt"/>
</dbReference>
<dbReference type="AlphaFoldDB" id="A0A0S7EJQ5"/>
<dbReference type="PROSITE" id="PS51854">
    <property type="entry name" value="CSPG"/>
    <property type="match status" value="1"/>
</dbReference>
<evidence type="ECO:0000256" key="3">
    <source>
        <dbReference type="ARBA" id="ARBA00023180"/>
    </source>
</evidence>
<dbReference type="PANTHER" id="PTHR45739:SF1">
    <property type="entry name" value="EXTRACELLULAR MATRIX ORGANIZING PROTEIN FRAS1"/>
    <property type="match status" value="1"/>
</dbReference>
<evidence type="ECO:0000256" key="4">
    <source>
        <dbReference type="PROSITE-ProRule" id="PRU01201"/>
    </source>
</evidence>
<keyword evidence="2" id="KW-0677">Repeat</keyword>
<dbReference type="Pfam" id="PF16184">
    <property type="entry name" value="Cadherin_3"/>
    <property type="match status" value="2"/>
</dbReference>
<reference evidence="5" key="1">
    <citation type="submission" date="2014-12" db="EMBL/GenBank/DDBJ databases">
        <title>Parallel Evolution in Life History Adaptation Evident in the Tissue-Specific Poeciliopsis prolifica transcriptome.</title>
        <authorList>
            <person name="Jue N.K."/>
            <person name="Foley R.J."/>
            <person name="Obergfell C."/>
            <person name="Reznick D.N."/>
            <person name="O'Neill R.J."/>
            <person name="O'Neill M.J."/>
        </authorList>
    </citation>
    <scope>NUCLEOTIDE SEQUENCE</scope>
</reference>
<evidence type="ECO:0000256" key="1">
    <source>
        <dbReference type="ARBA" id="ARBA00022729"/>
    </source>
</evidence>
<feature type="repeat" description="CSPG" evidence="4">
    <location>
        <begin position="73"/>
        <end position="184"/>
    </location>
</feature>
<name>A0A0S7EJQ5_9TELE</name>
<evidence type="ECO:0000256" key="2">
    <source>
        <dbReference type="ARBA" id="ARBA00022737"/>
    </source>
</evidence>